<feature type="DNA-binding region" description="H-T-H motif" evidence="4">
    <location>
        <begin position="36"/>
        <end position="55"/>
    </location>
</feature>
<name>A0ABW2C0G3_9PSEU</name>
<keyword evidence="2 4" id="KW-0238">DNA-binding</keyword>
<evidence type="ECO:0000259" key="5">
    <source>
        <dbReference type="PROSITE" id="PS50977"/>
    </source>
</evidence>
<dbReference type="InterPro" id="IPR050109">
    <property type="entry name" value="HTH-type_TetR-like_transc_reg"/>
</dbReference>
<dbReference type="PRINTS" id="PR00455">
    <property type="entry name" value="HTHTETR"/>
</dbReference>
<evidence type="ECO:0000313" key="7">
    <source>
        <dbReference type="Proteomes" id="UP001596337"/>
    </source>
</evidence>
<dbReference type="EMBL" id="JBHSXX010000001">
    <property type="protein sequence ID" value="MFC6868264.1"/>
    <property type="molecule type" value="Genomic_DNA"/>
</dbReference>
<dbReference type="Gene3D" id="1.10.357.10">
    <property type="entry name" value="Tetracycline Repressor, domain 2"/>
    <property type="match status" value="1"/>
</dbReference>
<accession>A0ABW2C0G3</accession>
<organism evidence="6 7">
    <name type="scientific">Haloechinothrix salitolerans</name>
    <dbReference type="NCBI Taxonomy" id="926830"/>
    <lineage>
        <taxon>Bacteria</taxon>
        <taxon>Bacillati</taxon>
        <taxon>Actinomycetota</taxon>
        <taxon>Actinomycetes</taxon>
        <taxon>Pseudonocardiales</taxon>
        <taxon>Pseudonocardiaceae</taxon>
        <taxon>Haloechinothrix</taxon>
    </lineage>
</organism>
<evidence type="ECO:0000313" key="6">
    <source>
        <dbReference type="EMBL" id="MFC6868264.1"/>
    </source>
</evidence>
<evidence type="ECO:0000256" key="1">
    <source>
        <dbReference type="ARBA" id="ARBA00023015"/>
    </source>
</evidence>
<dbReference type="RefSeq" id="WP_345398201.1">
    <property type="nucleotide sequence ID" value="NZ_BAABLA010000028.1"/>
</dbReference>
<keyword evidence="7" id="KW-1185">Reference proteome</keyword>
<feature type="domain" description="HTH tetR-type" evidence="5">
    <location>
        <begin position="14"/>
        <end position="73"/>
    </location>
</feature>
<dbReference type="SUPFAM" id="SSF46689">
    <property type="entry name" value="Homeodomain-like"/>
    <property type="match status" value="1"/>
</dbReference>
<dbReference type="PROSITE" id="PS50977">
    <property type="entry name" value="HTH_TETR_2"/>
    <property type="match status" value="1"/>
</dbReference>
<dbReference type="PANTHER" id="PTHR30055:SF234">
    <property type="entry name" value="HTH-TYPE TRANSCRIPTIONAL REGULATOR BETI"/>
    <property type="match status" value="1"/>
</dbReference>
<dbReference type="InterPro" id="IPR023772">
    <property type="entry name" value="DNA-bd_HTH_TetR-type_CS"/>
</dbReference>
<dbReference type="Pfam" id="PF00440">
    <property type="entry name" value="TetR_N"/>
    <property type="match status" value="1"/>
</dbReference>
<dbReference type="PANTHER" id="PTHR30055">
    <property type="entry name" value="HTH-TYPE TRANSCRIPTIONAL REGULATOR RUTR"/>
    <property type="match status" value="1"/>
</dbReference>
<comment type="caution">
    <text evidence="6">The sequence shown here is derived from an EMBL/GenBank/DDBJ whole genome shotgun (WGS) entry which is preliminary data.</text>
</comment>
<gene>
    <name evidence="6" type="ORF">ACFQGD_14055</name>
</gene>
<protein>
    <submittedName>
        <fullName evidence="6">TetR/AcrR family transcriptional regulator</fullName>
    </submittedName>
</protein>
<evidence type="ECO:0000256" key="4">
    <source>
        <dbReference type="PROSITE-ProRule" id="PRU00335"/>
    </source>
</evidence>
<reference evidence="7" key="1">
    <citation type="journal article" date="2019" name="Int. J. Syst. Evol. Microbiol.">
        <title>The Global Catalogue of Microorganisms (GCM) 10K type strain sequencing project: providing services to taxonomists for standard genome sequencing and annotation.</title>
        <authorList>
            <consortium name="The Broad Institute Genomics Platform"/>
            <consortium name="The Broad Institute Genome Sequencing Center for Infectious Disease"/>
            <person name="Wu L."/>
            <person name="Ma J."/>
        </authorList>
    </citation>
    <scope>NUCLEOTIDE SEQUENCE [LARGE SCALE GENOMIC DNA]</scope>
    <source>
        <strain evidence="7">KCTC 32255</strain>
    </source>
</reference>
<evidence type="ECO:0000256" key="3">
    <source>
        <dbReference type="ARBA" id="ARBA00023163"/>
    </source>
</evidence>
<proteinExistence type="predicted"/>
<dbReference type="InterPro" id="IPR001647">
    <property type="entry name" value="HTH_TetR"/>
</dbReference>
<keyword evidence="3" id="KW-0804">Transcription</keyword>
<evidence type="ECO:0000256" key="2">
    <source>
        <dbReference type="ARBA" id="ARBA00023125"/>
    </source>
</evidence>
<dbReference type="PROSITE" id="PS01081">
    <property type="entry name" value="HTH_TETR_1"/>
    <property type="match status" value="1"/>
</dbReference>
<dbReference type="InterPro" id="IPR009057">
    <property type="entry name" value="Homeodomain-like_sf"/>
</dbReference>
<keyword evidence="1" id="KW-0805">Transcription regulation</keyword>
<sequence>MAGPRKTPSQQRSRFTYDTILEAAARVFDRDGLAATTNRIAEVAGVSVGSLYQYFPNKHSILHELALRHLDHAEAEFAAALQRFRVTRPSLESVVTELVGLAVRENTPFALAHRLMREHAPRTPELTERFERLTTLLVDGLSDVLTSSADERAELRPRLQLAIAALDGQVHQIVLDAATPEERGARTALAVEHCLRALTADRAPRR</sequence>
<dbReference type="Proteomes" id="UP001596337">
    <property type="component" value="Unassembled WGS sequence"/>
</dbReference>